<comment type="caution">
    <text evidence="3">The sequence shown here is derived from an EMBL/GenBank/DDBJ whole genome shotgun (WGS) entry which is preliminary data.</text>
</comment>
<evidence type="ECO:0000259" key="2">
    <source>
        <dbReference type="Pfam" id="PF07596"/>
    </source>
</evidence>
<organism evidence="3 4">
    <name type="scientific">Gemmata palustris</name>
    <dbReference type="NCBI Taxonomy" id="2822762"/>
    <lineage>
        <taxon>Bacteria</taxon>
        <taxon>Pseudomonadati</taxon>
        <taxon>Planctomycetota</taxon>
        <taxon>Planctomycetia</taxon>
        <taxon>Gemmatales</taxon>
        <taxon>Gemmataceae</taxon>
        <taxon>Gemmata</taxon>
    </lineage>
</organism>
<dbReference type="Gene3D" id="3.30.700.10">
    <property type="entry name" value="Glycoprotein, Type 4 Pilin"/>
    <property type="match status" value="1"/>
</dbReference>
<proteinExistence type="predicted"/>
<dbReference type="EMBL" id="JAGKQQ010000001">
    <property type="protein sequence ID" value="MBP3959322.1"/>
    <property type="molecule type" value="Genomic_DNA"/>
</dbReference>
<dbReference type="NCBIfam" id="TIGR04294">
    <property type="entry name" value="pre_pil_HX9DG"/>
    <property type="match status" value="1"/>
</dbReference>
<name>A0ABS5C0Z3_9BACT</name>
<dbReference type="InterPro" id="IPR045584">
    <property type="entry name" value="Pilin-like"/>
</dbReference>
<keyword evidence="1" id="KW-0812">Transmembrane</keyword>
<dbReference type="NCBIfam" id="TIGR02532">
    <property type="entry name" value="IV_pilin_GFxxxE"/>
    <property type="match status" value="1"/>
</dbReference>
<dbReference type="Pfam" id="PF07596">
    <property type="entry name" value="SBP_bac_10"/>
    <property type="match status" value="1"/>
</dbReference>
<evidence type="ECO:0000313" key="4">
    <source>
        <dbReference type="Proteomes" id="UP000676565"/>
    </source>
</evidence>
<accession>A0ABS5C0Z3</accession>
<keyword evidence="1" id="KW-0472">Membrane</keyword>
<dbReference type="PANTHER" id="PTHR30093">
    <property type="entry name" value="GENERAL SECRETION PATHWAY PROTEIN G"/>
    <property type="match status" value="1"/>
</dbReference>
<dbReference type="PANTHER" id="PTHR30093:SF2">
    <property type="entry name" value="TYPE II SECRETION SYSTEM PROTEIN H"/>
    <property type="match status" value="1"/>
</dbReference>
<dbReference type="Proteomes" id="UP000676565">
    <property type="component" value="Unassembled WGS sequence"/>
</dbReference>
<dbReference type="RefSeq" id="WP_210659955.1">
    <property type="nucleotide sequence ID" value="NZ_JAGKQQ010000001.1"/>
</dbReference>
<feature type="domain" description="DUF1559" evidence="2">
    <location>
        <begin position="44"/>
        <end position="329"/>
    </location>
</feature>
<dbReference type="SUPFAM" id="SSF54523">
    <property type="entry name" value="Pili subunits"/>
    <property type="match status" value="1"/>
</dbReference>
<evidence type="ECO:0000256" key="1">
    <source>
        <dbReference type="SAM" id="Phobius"/>
    </source>
</evidence>
<dbReference type="InterPro" id="IPR012902">
    <property type="entry name" value="N_methyl_site"/>
</dbReference>
<gene>
    <name evidence="3" type="ORF">J8F10_29100</name>
</gene>
<keyword evidence="1" id="KW-1133">Transmembrane helix</keyword>
<feature type="transmembrane region" description="Helical" evidence="1">
    <location>
        <begin position="20"/>
        <end position="43"/>
    </location>
</feature>
<dbReference type="InterPro" id="IPR011453">
    <property type="entry name" value="DUF1559"/>
</dbReference>
<sequence length="350" mass="36669">MYLRSRSHCSGRVAPPTRGFTLIELLVVIAIIAILIGLLLPAVQKVREAAARMKCSNNLKQISLGNMNYESSNGTFLPGISRTGCCWGTWQVPILPYIEQDNIFKIYTNFGGLDNTGARYAGGGNAEVANKRISTFTCPSDTPSVIGTITQHNYVLNAGNTSLYQSQIPIGCTGGSVTSTTCTSFGGAPFGWYEDPATLAAGGDSSPVDYGAGNAAFGRCGRPRKIAEISDGTSNTLMASEICQGQGGGDYRGFSWWGGAAGFTAYSQPNSTDPDVLTGAGCNSTPPNAPCTDVSTASRPRMQVARSRHTNGVTVGMCDGSVRFVPNAISLVTWRALSTSQGGEVLGNDG</sequence>
<keyword evidence="4" id="KW-1185">Reference proteome</keyword>
<protein>
    <submittedName>
        <fullName evidence="3">DUF1559 domain-containing protein</fullName>
    </submittedName>
</protein>
<dbReference type="InterPro" id="IPR027558">
    <property type="entry name" value="Pre_pil_HX9DG_C"/>
</dbReference>
<dbReference type="PROSITE" id="PS00409">
    <property type="entry name" value="PROKAR_NTER_METHYL"/>
    <property type="match status" value="1"/>
</dbReference>
<reference evidence="3 4" key="1">
    <citation type="submission" date="2021-04" db="EMBL/GenBank/DDBJ databases">
        <authorList>
            <person name="Ivanova A."/>
        </authorList>
    </citation>
    <scope>NUCLEOTIDE SEQUENCE [LARGE SCALE GENOMIC DNA]</scope>
    <source>
        <strain evidence="3 4">G18</strain>
    </source>
</reference>
<evidence type="ECO:0000313" key="3">
    <source>
        <dbReference type="EMBL" id="MBP3959322.1"/>
    </source>
</evidence>
<dbReference type="Pfam" id="PF07963">
    <property type="entry name" value="N_methyl"/>
    <property type="match status" value="1"/>
</dbReference>